<organism evidence="1 2">
    <name type="scientific">Fukomys damarensis</name>
    <name type="common">Damaraland mole rat</name>
    <name type="synonym">Cryptomys damarensis</name>
    <dbReference type="NCBI Taxonomy" id="885580"/>
    <lineage>
        <taxon>Eukaryota</taxon>
        <taxon>Metazoa</taxon>
        <taxon>Chordata</taxon>
        <taxon>Craniata</taxon>
        <taxon>Vertebrata</taxon>
        <taxon>Euteleostomi</taxon>
        <taxon>Mammalia</taxon>
        <taxon>Eutheria</taxon>
        <taxon>Euarchontoglires</taxon>
        <taxon>Glires</taxon>
        <taxon>Rodentia</taxon>
        <taxon>Hystricomorpha</taxon>
        <taxon>Bathyergidae</taxon>
        <taxon>Fukomys</taxon>
    </lineage>
</organism>
<keyword evidence="2" id="KW-1185">Reference proteome</keyword>
<evidence type="ECO:0000313" key="1">
    <source>
        <dbReference type="EMBL" id="KFO25455.1"/>
    </source>
</evidence>
<evidence type="ECO:0000313" key="2">
    <source>
        <dbReference type="Proteomes" id="UP000028990"/>
    </source>
</evidence>
<name>A0A091D5B1_FUKDA</name>
<sequence length="129" mass="13258">MAKVAGPADTSGGVWVGAGAGHPCNLSAERAASSGCIMVAAVGEVSRQPCIRRVGASRKVLAAIRLCALSLLQSLNHTYRQKEASTGCCQEEVNSEKSCKVNTDAAQTAVSVMTRQPVQASGLGQTVDL</sequence>
<dbReference type="Proteomes" id="UP000028990">
    <property type="component" value="Unassembled WGS sequence"/>
</dbReference>
<dbReference type="EMBL" id="KN123358">
    <property type="protein sequence ID" value="KFO25455.1"/>
    <property type="molecule type" value="Genomic_DNA"/>
</dbReference>
<proteinExistence type="predicted"/>
<protein>
    <submittedName>
        <fullName evidence="1">Uncharacterized protein</fullName>
    </submittedName>
</protein>
<accession>A0A091D5B1</accession>
<dbReference type="AlphaFoldDB" id="A0A091D5B1"/>
<reference evidence="1 2" key="1">
    <citation type="submission" date="2013-11" db="EMBL/GenBank/DDBJ databases">
        <title>The Damaraland mole rat (Fukomys damarensis) genome and evolution of African mole rats.</title>
        <authorList>
            <person name="Gladyshev V.N."/>
            <person name="Fang X."/>
        </authorList>
    </citation>
    <scope>NUCLEOTIDE SEQUENCE [LARGE SCALE GENOMIC DNA]</scope>
    <source>
        <tissue evidence="1">Liver</tissue>
    </source>
</reference>
<gene>
    <name evidence="1" type="ORF">H920_13216</name>
</gene>